<feature type="compositionally biased region" description="Polar residues" evidence="6">
    <location>
        <begin position="1338"/>
        <end position="1351"/>
    </location>
</feature>
<evidence type="ECO:0000313" key="7">
    <source>
        <dbReference type="EMBL" id="KAJ0987221.1"/>
    </source>
</evidence>
<evidence type="ECO:0000256" key="3">
    <source>
        <dbReference type="ARBA" id="ARBA00023015"/>
    </source>
</evidence>
<feature type="region of interest" description="Disordered" evidence="6">
    <location>
        <begin position="1224"/>
        <end position="1261"/>
    </location>
</feature>
<evidence type="ECO:0000256" key="2">
    <source>
        <dbReference type="ARBA" id="ARBA00010222"/>
    </source>
</evidence>
<feature type="region of interest" description="Disordered" evidence="6">
    <location>
        <begin position="31"/>
        <end position="55"/>
    </location>
</feature>
<comment type="subcellular location">
    <subcellularLocation>
        <location evidence="1">Nucleus</location>
    </subcellularLocation>
</comment>
<reference evidence="7" key="1">
    <citation type="submission" date="2021-03" db="EMBL/GenBank/DDBJ databases">
        <authorList>
            <person name="Li Z."/>
            <person name="Yang C."/>
        </authorList>
    </citation>
    <scope>NUCLEOTIDE SEQUENCE</scope>
    <source>
        <strain evidence="7">Dzin_1.0</strain>
        <tissue evidence="7">Leaf</tissue>
    </source>
</reference>
<keyword evidence="4" id="KW-0804">Transcription</keyword>
<organism evidence="7 8">
    <name type="scientific">Dioscorea zingiberensis</name>
    <dbReference type="NCBI Taxonomy" id="325984"/>
    <lineage>
        <taxon>Eukaryota</taxon>
        <taxon>Viridiplantae</taxon>
        <taxon>Streptophyta</taxon>
        <taxon>Embryophyta</taxon>
        <taxon>Tracheophyta</taxon>
        <taxon>Spermatophyta</taxon>
        <taxon>Magnoliopsida</taxon>
        <taxon>Liliopsida</taxon>
        <taxon>Dioscoreales</taxon>
        <taxon>Dioscoreaceae</taxon>
        <taxon>Dioscorea</taxon>
    </lineage>
</organism>
<dbReference type="Proteomes" id="UP001085076">
    <property type="component" value="Miscellaneous, Linkage group lg01"/>
</dbReference>
<protein>
    <recommendedName>
        <fullName evidence="9">Mediator of RNA polymerase II transcription subunit 23</fullName>
    </recommendedName>
</protein>
<keyword evidence="8" id="KW-1185">Reference proteome</keyword>
<dbReference type="InterPro" id="IPR021629">
    <property type="entry name" value="Mediator_Med23"/>
</dbReference>
<dbReference type="Pfam" id="PF11573">
    <property type="entry name" value="Med23"/>
    <property type="match status" value="1"/>
</dbReference>
<comment type="similarity">
    <text evidence="2">Belongs to the Mediator complex subunit 23 family.</text>
</comment>
<dbReference type="GO" id="GO:0005667">
    <property type="term" value="C:transcription regulator complex"/>
    <property type="evidence" value="ECO:0007669"/>
    <property type="project" value="TreeGrafter"/>
</dbReference>
<gene>
    <name evidence="7" type="ORF">J5N97_005577</name>
</gene>
<keyword evidence="3" id="KW-0805">Transcription regulation</keyword>
<evidence type="ECO:0008006" key="9">
    <source>
        <dbReference type="Google" id="ProtNLM"/>
    </source>
</evidence>
<dbReference type="GO" id="GO:0006357">
    <property type="term" value="P:regulation of transcription by RNA polymerase II"/>
    <property type="evidence" value="ECO:0007669"/>
    <property type="project" value="TreeGrafter"/>
</dbReference>
<name>A0A9D5D8R3_9LILI</name>
<dbReference type="PANTHER" id="PTHR12691">
    <property type="entry name" value="MEDIATOR OF RNA POLYMERASE II TRANSCRIPTION SUBUNIT 23"/>
    <property type="match status" value="1"/>
</dbReference>
<dbReference type="EMBL" id="JAGGNH010000001">
    <property type="protein sequence ID" value="KAJ0987221.1"/>
    <property type="molecule type" value="Genomic_DNA"/>
</dbReference>
<dbReference type="OrthoDB" id="9982951at2759"/>
<dbReference type="GO" id="GO:0016592">
    <property type="term" value="C:mediator complex"/>
    <property type="evidence" value="ECO:0007669"/>
    <property type="project" value="TreeGrafter"/>
</dbReference>
<feature type="region of interest" description="Disordered" evidence="6">
    <location>
        <begin position="1320"/>
        <end position="1351"/>
    </location>
</feature>
<evidence type="ECO:0000256" key="5">
    <source>
        <dbReference type="ARBA" id="ARBA00023242"/>
    </source>
</evidence>
<accession>A0A9D5D8R3</accession>
<feature type="compositionally biased region" description="Basic and acidic residues" evidence="6">
    <location>
        <begin position="34"/>
        <end position="44"/>
    </location>
</feature>
<keyword evidence="5" id="KW-0539">Nucleus</keyword>
<proteinExistence type="inferred from homology"/>
<reference evidence="7" key="2">
    <citation type="journal article" date="2022" name="Hortic Res">
        <title>The genome of Dioscorea zingiberensis sheds light on the biosynthesis, origin and evolution of the medicinally important diosgenin saponins.</title>
        <authorList>
            <person name="Li Y."/>
            <person name="Tan C."/>
            <person name="Li Z."/>
            <person name="Guo J."/>
            <person name="Li S."/>
            <person name="Chen X."/>
            <person name="Wang C."/>
            <person name="Dai X."/>
            <person name="Yang H."/>
            <person name="Song W."/>
            <person name="Hou L."/>
            <person name="Xu J."/>
            <person name="Tong Z."/>
            <person name="Xu A."/>
            <person name="Yuan X."/>
            <person name="Wang W."/>
            <person name="Yang Q."/>
            <person name="Chen L."/>
            <person name="Sun Z."/>
            <person name="Wang K."/>
            <person name="Pan B."/>
            <person name="Chen J."/>
            <person name="Bao Y."/>
            <person name="Liu F."/>
            <person name="Qi X."/>
            <person name="Gang D.R."/>
            <person name="Wen J."/>
            <person name="Li J."/>
        </authorList>
    </citation>
    <scope>NUCLEOTIDE SEQUENCE</scope>
    <source>
        <strain evidence="7">Dzin_1.0</strain>
    </source>
</reference>
<evidence type="ECO:0000256" key="6">
    <source>
        <dbReference type="SAM" id="MobiDB-lite"/>
    </source>
</evidence>
<sequence>MEQGQRTPRPNQLHTARAAVVDLFNLYLGRNSRPKSDEQTRETGSKMLKRVTAPNRELPPRNEQFLLDFEQLQGQFAGREQLRVVTESILISLIVQCSGHAPQSEFLLFALRSLCNIGYVKWDTFLPPLLSTVSNAESSVGQGNPIFTAMPSTSLAASAVAPSPSSVTTNFHVSNPTSPLGPMHVIGSPSQSATEQTIGGTLSPVRPSEIATSGHAALRANQLPRSTAMSYLRQLVCKIILTGLESNLKPITHAEIFVHMINWLVNWDQKQQGFDETEGSKALKLERPLHEWLHICLDVIWMLVEEDKCRIPFYELLRSGLQFIDNIPDDEALFSIILEIHRRRDLVATHMQMLDQHLQCPSFATHRFLSQVYPSIPGESLANLRHSPITYPSILGEPLHGEDLAFSIQRGSLDWERALRCLRHALRTTPSPEWWRRSLLIVPSYRPQPQQSPIPGAVFSPEMVCEAVIDRAVELLKSTNSETQCWQDWLVFADMFFFLMKSWSIDFLDFINKLASRVTNNDQQILWSNHVTWLLAQIIRIEIVMNILSNDPKKVETIKKIISFHKEDKSPDSNNISAQSILLDFISSSQTLRIWSFNSTIREYLNSDQLQKGKQIDEWWKQVTKGERMMDFMNLDEKSMGMFWVLSFTMAQPACEAIMNWLTSSGVQDLLQGPNVQSGDRMMMMREIYPLPISLLSGLSINLCMKLAYQLEETIFLGQVIPSIAMVETYVRLLLIAPYSLFRLHFTTLSQRSPSIMSKPGATILLLEILNYRLLPLYRYHGKSKALMYDVTKIISMIKGKRGEHRLFRLAENLCMNLILSIRDFFLVKKELKGPTEFSETLNRITIISLAITIKTRGIAEVEHMLYLQPLLEQILATSQHTWSDKTLRYFPPLIRESLTGRMDKREQSIQAWQQAEQTVINQCTQLLSLSADPTYVMTYLSHSFPQHRQYLCAGAWVLMKGHPDGINSNNLGRVLREFSPEEVTSNIYTMVDVLLHNIQFEHQHGHVLQDLLIKAIANLAFFVWTHELLPLDILLLALIDRDDDPCALRIVISMLDRPELQQRMKLFCSNRQGPEHWLNNQPPKRVDLQKALGNHLSWKERNPPFFDDIAARLLPVIPLIIYRLIENDATDVADKVLALYSPLLVFHPLRFTFVRDILAYFYGHLPMKLIVRILRVLDIPKIPFSESFQHVGLNNSALCPPPDYFATLLLGLVNNVIPPLNSKSKSDSMTDAANNSGRTTVNKSQVSSQGTINSSDGQKAFYQNQDPGTYTQLVLETAAIEILSLPATAAQIVSSLVQIVVHVQPTLIQSGNGLQGISSGLGQSSGLPTSPSGGSTESLATNRSTPSATGVNATNFMSKSGYSCQQLSCLMIQACGLLLAQLPPEFHMQLYIEASRIIKDCWWLVDGKRTIKELDSAVGYALLDPAWASQDNTSTAIGNIVALLHAFFSNLPQEWLESTHTIIKHLRPVTSVAMLRIAFRIMGPLLPRLAFARPLFMKTLALLFNVLADVFGKNSQPSTPIEASHITDIIDFLHHAVLYEGQGGPVQSTSKPKPEILTLCGKVIELLRPDVQHLLSHLRTDPNSIYAATHPKLAQNQA</sequence>
<dbReference type="GO" id="GO:0010628">
    <property type="term" value="P:positive regulation of gene expression"/>
    <property type="evidence" value="ECO:0007669"/>
    <property type="project" value="TreeGrafter"/>
</dbReference>
<evidence type="ECO:0000256" key="4">
    <source>
        <dbReference type="ARBA" id="ARBA00023163"/>
    </source>
</evidence>
<feature type="compositionally biased region" description="Low complexity" evidence="6">
    <location>
        <begin position="1320"/>
        <end position="1337"/>
    </location>
</feature>
<evidence type="ECO:0000313" key="8">
    <source>
        <dbReference type="Proteomes" id="UP001085076"/>
    </source>
</evidence>
<dbReference type="PANTHER" id="PTHR12691:SF10">
    <property type="entry name" value="MEDIATOR OF RNA POLYMERASE II TRANSCRIPTION SUBUNIT 23"/>
    <property type="match status" value="1"/>
</dbReference>
<comment type="caution">
    <text evidence="7">The sequence shown here is derived from an EMBL/GenBank/DDBJ whole genome shotgun (WGS) entry which is preliminary data.</text>
</comment>
<evidence type="ECO:0000256" key="1">
    <source>
        <dbReference type="ARBA" id="ARBA00004123"/>
    </source>
</evidence>